<dbReference type="Pfam" id="PF24864">
    <property type="entry name" value="DUF7730"/>
    <property type="match status" value="1"/>
</dbReference>
<organism evidence="2 3">
    <name type="scientific">Purpureocillium lavendulum</name>
    <dbReference type="NCBI Taxonomy" id="1247861"/>
    <lineage>
        <taxon>Eukaryota</taxon>
        <taxon>Fungi</taxon>
        <taxon>Dikarya</taxon>
        <taxon>Ascomycota</taxon>
        <taxon>Pezizomycotina</taxon>
        <taxon>Sordariomycetes</taxon>
        <taxon>Hypocreomycetidae</taxon>
        <taxon>Hypocreales</taxon>
        <taxon>Ophiocordycipitaceae</taxon>
        <taxon>Purpureocillium</taxon>
    </lineage>
</organism>
<dbReference type="InterPro" id="IPR056632">
    <property type="entry name" value="DUF7730"/>
</dbReference>
<gene>
    <name evidence="2" type="ORF">O9K51_04935</name>
</gene>
<dbReference type="AlphaFoldDB" id="A0AB34FQ74"/>
<proteinExistence type="predicted"/>
<evidence type="ECO:0000259" key="1">
    <source>
        <dbReference type="Pfam" id="PF24864"/>
    </source>
</evidence>
<name>A0AB34FQ74_9HYPO</name>
<protein>
    <submittedName>
        <fullName evidence="2">Cyclin-like F-box</fullName>
    </submittedName>
</protein>
<dbReference type="EMBL" id="JAQHRD010000004">
    <property type="protein sequence ID" value="KAJ6441387.1"/>
    <property type="molecule type" value="Genomic_DNA"/>
</dbReference>
<keyword evidence="3" id="KW-1185">Reference proteome</keyword>
<dbReference type="PANTHER" id="PTHR38790:SF4">
    <property type="entry name" value="2EXR DOMAIN-CONTAINING PROTEIN"/>
    <property type="match status" value="1"/>
</dbReference>
<sequence>MADLATQPQRYSNHRYETFPVLPAHRPRSLSFTAPSPAATSTSAFFKRLPPEIRRAILIEAFGADTIHLDLRPYYPSWSMTSRTDPSWRIQWEWDAKVCHRPRLPWRTLPASVRDMLDPSMDGCHGNVHMDCQYAPAGKPGNECRVGAVGWLRTCRKAYLEGVEVLYGTNRMNMEWWILWRPLPGVLPRAHLDAIVDVELRWDMSFDLLTTPMRVMVEVGQEHEVRLGEFHSALKTIPTTLPSLRYMLLSVSAAHIQNISVAFRDYLFEVGDSVLEAVDSVASALSQLVELRVALPDNCYLSRKTRANAAHDASAAAGEAWHANVEAIWRRLPTTTTTGGTLEELGVGRGVQGYWVCGGSHNLRQH</sequence>
<evidence type="ECO:0000313" key="3">
    <source>
        <dbReference type="Proteomes" id="UP001163105"/>
    </source>
</evidence>
<reference evidence="2" key="1">
    <citation type="submission" date="2023-01" db="EMBL/GenBank/DDBJ databases">
        <title>The growth and conidiation of Purpureocillium lavendulum are regulated by nitrogen source and histone H3K14 acetylation.</title>
        <authorList>
            <person name="Tang P."/>
            <person name="Han J."/>
            <person name="Zhang C."/>
            <person name="Tang P."/>
            <person name="Qi F."/>
            <person name="Zhang K."/>
            <person name="Liang L."/>
        </authorList>
    </citation>
    <scope>NUCLEOTIDE SEQUENCE</scope>
    <source>
        <strain evidence="2">YMF1.00683</strain>
    </source>
</reference>
<dbReference type="PANTHER" id="PTHR38790">
    <property type="entry name" value="2EXR DOMAIN-CONTAINING PROTEIN-RELATED"/>
    <property type="match status" value="1"/>
</dbReference>
<evidence type="ECO:0000313" key="2">
    <source>
        <dbReference type="EMBL" id="KAJ6441387.1"/>
    </source>
</evidence>
<feature type="domain" description="DUF7730" evidence="1">
    <location>
        <begin position="41"/>
        <end position="283"/>
    </location>
</feature>
<comment type="caution">
    <text evidence="2">The sequence shown here is derived from an EMBL/GenBank/DDBJ whole genome shotgun (WGS) entry which is preliminary data.</text>
</comment>
<dbReference type="Proteomes" id="UP001163105">
    <property type="component" value="Unassembled WGS sequence"/>
</dbReference>
<accession>A0AB34FQ74</accession>